<evidence type="ECO:0000313" key="2">
    <source>
        <dbReference type="Proteomes" id="UP000271175"/>
    </source>
</evidence>
<comment type="caution">
    <text evidence="1">The sequence shown here is derived from an EMBL/GenBank/DDBJ whole genome shotgun (WGS) entry which is preliminary data.</text>
</comment>
<gene>
    <name evidence="1" type="ORF">D9E49_27820</name>
</gene>
<proteinExistence type="predicted"/>
<sequence length="101" mass="12131">MNPLFSDIQMRLFYLNHNPYSWHWDVKFKPWEAVYIGNNACHITITHNQPGYHLTMDGERVRTEYHIENIHGLFSVLQRRWDVTPAIIRAVEYLSRVQVPH</sequence>
<protein>
    <submittedName>
        <fullName evidence="1">Uncharacterized protein</fullName>
    </submittedName>
</protein>
<name>A0A3L5H9C2_ECOLX</name>
<dbReference type="AlphaFoldDB" id="A0A3L5H9C2"/>
<evidence type="ECO:0000313" key="1">
    <source>
        <dbReference type="EMBL" id="MIB64108.1"/>
    </source>
</evidence>
<dbReference type="EMBL" id="ROAL01000070">
    <property type="protein sequence ID" value="MIB64108.1"/>
    <property type="molecule type" value="Genomic_DNA"/>
</dbReference>
<reference evidence="1 2" key="1">
    <citation type="submission" date="2018-10" db="EMBL/GenBank/DDBJ databases">
        <authorList>
            <consortium name="NARMS: The National Antimicrobial Resistance Monitoring System"/>
        </authorList>
    </citation>
    <scope>NUCLEOTIDE SEQUENCE [LARGE SCALE GENOMIC DNA]</scope>
    <source>
        <strain evidence="1 2">CVM N17EC0276</strain>
    </source>
</reference>
<organism evidence="1 2">
    <name type="scientific">Escherichia coli</name>
    <dbReference type="NCBI Taxonomy" id="562"/>
    <lineage>
        <taxon>Bacteria</taxon>
        <taxon>Pseudomonadati</taxon>
        <taxon>Pseudomonadota</taxon>
        <taxon>Gammaproteobacteria</taxon>
        <taxon>Enterobacterales</taxon>
        <taxon>Enterobacteriaceae</taxon>
        <taxon>Escherichia</taxon>
    </lineage>
</organism>
<dbReference type="Proteomes" id="UP000271175">
    <property type="component" value="Unassembled WGS sequence"/>
</dbReference>
<dbReference type="RefSeq" id="WP_089626101.1">
    <property type="nucleotide sequence ID" value="NZ_CASDMF010000066.1"/>
</dbReference>
<accession>A0A3L5H9C2</accession>